<reference evidence="1 2" key="1">
    <citation type="submission" date="2019-05" db="EMBL/GenBank/DDBJ databases">
        <title>Emergence of the Ug99 lineage of the wheat stem rust pathogen through somatic hybridization.</title>
        <authorList>
            <person name="Li F."/>
            <person name="Upadhyaya N.M."/>
            <person name="Sperschneider J."/>
            <person name="Matny O."/>
            <person name="Nguyen-Phuc H."/>
            <person name="Mago R."/>
            <person name="Raley C."/>
            <person name="Miller M.E."/>
            <person name="Silverstein K.A.T."/>
            <person name="Henningsen E."/>
            <person name="Hirsch C.D."/>
            <person name="Visser B."/>
            <person name="Pretorius Z.A."/>
            <person name="Steffenson B.J."/>
            <person name="Schwessinger B."/>
            <person name="Dodds P.N."/>
            <person name="Figueroa M."/>
        </authorList>
    </citation>
    <scope>NUCLEOTIDE SEQUENCE [LARGE SCALE GENOMIC DNA]</scope>
    <source>
        <strain evidence="1 2">Ug99</strain>
    </source>
</reference>
<dbReference type="Proteomes" id="UP000325313">
    <property type="component" value="Unassembled WGS sequence"/>
</dbReference>
<sequence>MSTMAQLKSYSTNSFNSSPNSITIFLNWLTADEDYNQWCKGESKRELGAKISREMRCNGIHEYCAYNPG</sequence>
<gene>
    <name evidence="1" type="ORF">PGTUg99_029790</name>
</gene>
<evidence type="ECO:0000313" key="2">
    <source>
        <dbReference type="Proteomes" id="UP000325313"/>
    </source>
</evidence>
<accession>A0A5B0R7W2</accession>
<name>A0A5B0R7W2_PUCGR</name>
<comment type="caution">
    <text evidence="1">The sequence shown here is derived from an EMBL/GenBank/DDBJ whole genome shotgun (WGS) entry which is preliminary data.</text>
</comment>
<dbReference type="AlphaFoldDB" id="A0A5B0R7W2"/>
<protein>
    <submittedName>
        <fullName evidence="1">Uncharacterized protein</fullName>
    </submittedName>
</protein>
<organism evidence="1 2">
    <name type="scientific">Puccinia graminis f. sp. tritici</name>
    <dbReference type="NCBI Taxonomy" id="56615"/>
    <lineage>
        <taxon>Eukaryota</taxon>
        <taxon>Fungi</taxon>
        <taxon>Dikarya</taxon>
        <taxon>Basidiomycota</taxon>
        <taxon>Pucciniomycotina</taxon>
        <taxon>Pucciniomycetes</taxon>
        <taxon>Pucciniales</taxon>
        <taxon>Pucciniaceae</taxon>
        <taxon>Puccinia</taxon>
    </lineage>
</organism>
<evidence type="ECO:0000313" key="1">
    <source>
        <dbReference type="EMBL" id="KAA1121273.1"/>
    </source>
</evidence>
<dbReference type="EMBL" id="VDEP01000239">
    <property type="protein sequence ID" value="KAA1121273.1"/>
    <property type="molecule type" value="Genomic_DNA"/>
</dbReference>
<proteinExistence type="predicted"/>